<gene>
    <name evidence="4" type="ORF">WHR41_06496</name>
</gene>
<reference evidence="4 5" key="1">
    <citation type="journal article" date="2020" name="Microbiol. Resour. Announc.">
        <title>Draft Genome Sequence of a Cladosporium Species Isolated from the Mesophotic Ascidian Didemnum maculosum.</title>
        <authorList>
            <person name="Gioti A."/>
            <person name="Siaperas R."/>
            <person name="Nikolaivits E."/>
            <person name="Le Goff G."/>
            <person name="Ouazzani J."/>
            <person name="Kotoulas G."/>
            <person name="Topakas E."/>
        </authorList>
    </citation>
    <scope>NUCLEOTIDE SEQUENCE [LARGE SCALE GENOMIC DNA]</scope>
    <source>
        <strain evidence="4 5">TM138-S3</strain>
    </source>
</reference>
<evidence type="ECO:0000256" key="1">
    <source>
        <dbReference type="ARBA" id="ARBA00022737"/>
    </source>
</evidence>
<dbReference type="Proteomes" id="UP000803884">
    <property type="component" value="Unassembled WGS sequence"/>
</dbReference>
<dbReference type="PANTHER" id="PTHR10039">
    <property type="entry name" value="AMELOGENIN"/>
    <property type="match status" value="1"/>
</dbReference>
<keyword evidence="5" id="KW-1185">Reference proteome</keyword>
<organism evidence="4 5">
    <name type="scientific">Cladosporium halotolerans</name>
    <dbReference type="NCBI Taxonomy" id="1052096"/>
    <lineage>
        <taxon>Eukaryota</taxon>
        <taxon>Fungi</taxon>
        <taxon>Dikarya</taxon>
        <taxon>Ascomycota</taxon>
        <taxon>Pezizomycotina</taxon>
        <taxon>Dothideomycetes</taxon>
        <taxon>Dothideomycetidae</taxon>
        <taxon>Cladosporiales</taxon>
        <taxon>Cladosporiaceae</taxon>
        <taxon>Cladosporium</taxon>
    </lineage>
</organism>
<keyword evidence="1" id="KW-0677">Repeat</keyword>
<protein>
    <recommendedName>
        <fullName evidence="3">Nephrocystin 3-like N-terminal domain-containing protein</fullName>
    </recommendedName>
</protein>
<dbReference type="InterPro" id="IPR027417">
    <property type="entry name" value="P-loop_NTPase"/>
</dbReference>
<evidence type="ECO:0000256" key="2">
    <source>
        <dbReference type="SAM" id="MobiDB-lite"/>
    </source>
</evidence>
<sequence>MGDASTTHRTADGSEHPPTSSLARHDSRICATSTHSSLGNCEPASKRRKVELEDSSGVTPEQPHSFGHSVNGGSSRNHFGHQYICGDVTFNQAQERNGPVAELSSSGAVLEALKFEEMDVRYATVRTAHARTCRWLFGKQEYIDWRDPDLRSQNGGFLWIKGKPGSGKSTLMKCAVDDASKRWPEHHIVHFFFNARGNVVERSSAGMYRSLLVQLLEKVPRLQDVLTSLNVPRLQPQNWPLETFKNLILQLICNLGEEKAVCYIDALDECDETELRDMVEFFEALGEKTTEANLDFHVCFSSRHYPYITIDKQVELDLDAQDEHDQDIRD</sequence>
<accession>A0AB34KJD8</accession>
<evidence type="ECO:0000259" key="3">
    <source>
        <dbReference type="Pfam" id="PF24883"/>
    </source>
</evidence>
<dbReference type="EMBL" id="JAAQHG020000021">
    <property type="protein sequence ID" value="KAL1585162.1"/>
    <property type="molecule type" value="Genomic_DNA"/>
</dbReference>
<dbReference type="RefSeq" id="XP_069228268.1">
    <property type="nucleotide sequence ID" value="XM_069375101.1"/>
</dbReference>
<feature type="compositionally biased region" description="Polar residues" evidence="2">
    <location>
        <begin position="30"/>
        <end position="39"/>
    </location>
</feature>
<feature type="domain" description="Nephrocystin 3-like N-terminal" evidence="3">
    <location>
        <begin position="132"/>
        <end position="303"/>
    </location>
</feature>
<dbReference type="AlphaFoldDB" id="A0AB34KJD8"/>
<comment type="caution">
    <text evidence="4">The sequence shown here is derived from an EMBL/GenBank/DDBJ whole genome shotgun (WGS) entry which is preliminary data.</text>
</comment>
<dbReference type="GeneID" id="96007939"/>
<dbReference type="InterPro" id="IPR056884">
    <property type="entry name" value="NPHP3-like_N"/>
</dbReference>
<dbReference type="SUPFAM" id="SSF52540">
    <property type="entry name" value="P-loop containing nucleoside triphosphate hydrolases"/>
    <property type="match status" value="1"/>
</dbReference>
<dbReference type="Gene3D" id="3.40.50.300">
    <property type="entry name" value="P-loop containing nucleotide triphosphate hydrolases"/>
    <property type="match status" value="1"/>
</dbReference>
<dbReference type="PANTHER" id="PTHR10039:SF5">
    <property type="entry name" value="NACHT DOMAIN-CONTAINING PROTEIN"/>
    <property type="match status" value="1"/>
</dbReference>
<evidence type="ECO:0000313" key="4">
    <source>
        <dbReference type="EMBL" id="KAL1585162.1"/>
    </source>
</evidence>
<evidence type="ECO:0000313" key="5">
    <source>
        <dbReference type="Proteomes" id="UP000803884"/>
    </source>
</evidence>
<feature type="region of interest" description="Disordered" evidence="2">
    <location>
        <begin position="1"/>
        <end position="69"/>
    </location>
</feature>
<name>A0AB34KJD8_9PEZI</name>
<proteinExistence type="predicted"/>
<dbReference type="Pfam" id="PF24883">
    <property type="entry name" value="NPHP3_N"/>
    <property type="match status" value="1"/>
</dbReference>